<protein>
    <submittedName>
        <fullName evidence="1">Uncharacterized protein</fullName>
    </submittedName>
</protein>
<reference evidence="1 2" key="1">
    <citation type="submission" date="2017-07" db="EMBL/GenBank/DDBJ databases">
        <title>Recovery of genomes from metagenomes via a dereplication, aggregation, and scoring strategy.</title>
        <authorList>
            <person name="Sieber C.M."/>
            <person name="Probst A.J."/>
            <person name="Sharrar A."/>
            <person name="Thomas B.C."/>
            <person name="Hess M."/>
            <person name="Tringe S.G."/>
            <person name="Banfield J.F."/>
        </authorList>
    </citation>
    <scope>NUCLEOTIDE SEQUENCE [LARGE SCALE GENOMIC DNA]</scope>
    <source>
        <strain evidence="1">JGI_Cruoil_03_44_89</strain>
    </source>
</reference>
<dbReference type="AlphaFoldDB" id="A0A235C1C4"/>
<dbReference type="EMBL" id="NOZQ01000003">
    <property type="protein sequence ID" value="OYD17595.1"/>
    <property type="molecule type" value="Genomic_DNA"/>
</dbReference>
<gene>
    <name evidence="1" type="ORF">CH333_00260</name>
</gene>
<dbReference type="Proteomes" id="UP000215215">
    <property type="component" value="Unassembled WGS sequence"/>
</dbReference>
<organism evidence="1 2">
    <name type="scientific">candidate division WOR-3 bacterium JGI_Cruoil_03_44_89</name>
    <dbReference type="NCBI Taxonomy" id="1973748"/>
    <lineage>
        <taxon>Bacteria</taxon>
        <taxon>Bacteria division WOR-3</taxon>
    </lineage>
</organism>
<evidence type="ECO:0000313" key="2">
    <source>
        <dbReference type="Proteomes" id="UP000215215"/>
    </source>
</evidence>
<accession>A0A235C1C4</accession>
<evidence type="ECO:0000313" key="1">
    <source>
        <dbReference type="EMBL" id="OYD17595.1"/>
    </source>
</evidence>
<comment type="caution">
    <text evidence="1">The sequence shown here is derived from an EMBL/GenBank/DDBJ whole genome shotgun (WGS) entry which is preliminary data.</text>
</comment>
<sequence>MNKKLYIIFLLSIISARAGSDELMSKCKNYNFILTDFGGFEVTVNDFVVSFEQKISYPGGWNCLTIGEPKGEEKDWSVSIKKINEKKFTVTAFGRYYKIVRTIALLDNRICVADRIENRRKDILGCIITNLANPKAKPVSVRLSGNPADSFSEILCCAENPTIFFGFDECGMGLVIEDDIYRLQSKISYGNGVAELKTDQFGLGKDSSYTLCWSIYPLNSNDYYDFVNQLRTDWDVNLKIDGPFNFLSAKTVESMSETQLANLLNSQSIKIIALSPWLNYYETVDGLTKEEFCILMQKAIDKIHKVNPDIKVIGKIHPAMVSLNTQDVPYKDSRTITKNGKHIFSEYYSKIFFKERFNNGWRIYYYYPMTGNSFLKKLQDEVDFCMDSIGTDGIYFDEFSFAFRRDPARYTYDRWDGHTVEIDTITHTVKRKMSDLGFITQDACQKLVDRVISKGGICVANTAPATSTMQKLDVFRFVETSLPETYCRNCPKAHLTTPIGLGYPRYKLPVEMRTDKQIMEDIKAKLDQGLLYYYYGSWNDSKNILNTLFPITPLELHAGFIIGDNKIITNKSGRFGWQDNNIGRVWICDKSGNLFYDKSITFLDTDSINIEIALPRNGIALVEKLPVSLEHNCIPVRILLEEYSNDEITFNLLEGSASKIIIEDERFRIENGKEYSILIDSGNGITMQSSHAHGSTLIFNHNFTEGDRIIIQKVGL</sequence>
<proteinExistence type="predicted"/>
<name>A0A235C1C4_UNCW3</name>